<feature type="region of interest" description="Disordered" evidence="3">
    <location>
        <begin position="194"/>
        <end position="228"/>
    </location>
</feature>
<evidence type="ECO:0000256" key="3">
    <source>
        <dbReference type="SAM" id="MobiDB-lite"/>
    </source>
</evidence>
<dbReference type="STRING" id="564608.C1MZG1"/>
<feature type="domain" description="EF-hand" evidence="4">
    <location>
        <begin position="113"/>
        <end position="148"/>
    </location>
</feature>
<evidence type="ECO:0000259" key="4">
    <source>
        <dbReference type="PROSITE" id="PS50222"/>
    </source>
</evidence>
<evidence type="ECO:0000256" key="2">
    <source>
        <dbReference type="SAM" id="Coils"/>
    </source>
</evidence>
<keyword evidence="1" id="KW-0106">Calcium</keyword>
<dbReference type="InterPro" id="IPR011992">
    <property type="entry name" value="EF-hand-dom_pair"/>
</dbReference>
<dbReference type="InterPro" id="IPR018247">
    <property type="entry name" value="EF_Hand_1_Ca_BS"/>
</dbReference>
<dbReference type="Proteomes" id="UP000001876">
    <property type="component" value="Unassembled WGS sequence"/>
</dbReference>
<organism evidence="6">
    <name type="scientific">Micromonas pusilla (strain CCMP1545)</name>
    <name type="common">Picoplanktonic green alga</name>
    <dbReference type="NCBI Taxonomy" id="564608"/>
    <lineage>
        <taxon>Eukaryota</taxon>
        <taxon>Viridiplantae</taxon>
        <taxon>Chlorophyta</taxon>
        <taxon>Mamiellophyceae</taxon>
        <taxon>Mamiellales</taxon>
        <taxon>Mamiellaceae</taxon>
        <taxon>Micromonas</taxon>
    </lineage>
</organism>
<dbReference type="KEGG" id="mpp:MICPUCDRAFT_60718"/>
<keyword evidence="2" id="KW-0175">Coiled coil</keyword>
<evidence type="ECO:0000313" key="5">
    <source>
        <dbReference type="EMBL" id="EEH54599.1"/>
    </source>
</evidence>
<protein>
    <submittedName>
        <fullName evidence="5">Predicted protein</fullName>
    </submittedName>
</protein>
<dbReference type="AlphaFoldDB" id="C1MZG1"/>
<dbReference type="PROSITE" id="PS50222">
    <property type="entry name" value="EF_HAND_2"/>
    <property type="match status" value="2"/>
</dbReference>
<dbReference type="GO" id="GO:0005509">
    <property type="term" value="F:calcium ion binding"/>
    <property type="evidence" value="ECO:0007669"/>
    <property type="project" value="InterPro"/>
</dbReference>
<dbReference type="RefSeq" id="XP_003060949.1">
    <property type="nucleotide sequence ID" value="XM_003060903.1"/>
</dbReference>
<dbReference type="CDD" id="cd00051">
    <property type="entry name" value="EFh"/>
    <property type="match status" value="1"/>
</dbReference>
<feature type="region of interest" description="Disordered" evidence="3">
    <location>
        <begin position="345"/>
        <end position="400"/>
    </location>
</feature>
<feature type="compositionally biased region" description="Acidic residues" evidence="3">
    <location>
        <begin position="208"/>
        <end position="218"/>
    </location>
</feature>
<dbReference type="Gene3D" id="1.10.238.10">
    <property type="entry name" value="EF-hand"/>
    <property type="match status" value="1"/>
</dbReference>
<feature type="coiled-coil region" evidence="2">
    <location>
        <begin position="254"/>
        <end position="281"/>
    </location>
</feature>
<dbReference type="PROSITE" id="PS00018">
    <property type="entry name" value="EF_HAND_1"/>
    <property type="match status" value="2"/>
</dbReference>
<sequence>MPMPNATNTPPSSSSSSSSRASRPPSSPSPPSRLLNVRQQTARDGPAWCSSVNTTPPRELAKVVKSSRARAKDLPERALASLADGSCDPRWGERVDAWLVARGFSILPELSDDELAEIREVFRLLDDDDSGALDAEELLEGFGVVGTRHEGELKVLIASVDFDGSGLIELDEFEVIMSSKKQFAKLRGAMAESERGARAKDGGGGVGGEEEEEEDDDGGGGGGGGGFDANWARGLRRKKLLDALREGGEKRERLARLAAEAERAANDVARFESRAAREIEELRGSGAAEAEAGEEERAAMRAVLSASRDAMKAAGLPPVPYAYLRDKGSGKAALKAIRAALVNEEAKARARDAAGKRGVGKRDERNEAAAAPAAAAEEEEEEEEEDARAAGSPTPDETRVVVVDIVDDDATTTAMGRTTSSLVSTRDWSKVASRVGDVGRRKKTSPAPPPRAALASRLVHSGRVDARDATRATSAIRAMRATSDAARPSRRGFTRRSKAADTRARLDRCLGGASTAAATFRAPRVDVDVGGSSSYGLCSLVDDV</sequence>
<evidence type="ECO:0000313" key="6">
    <source>
        <dbReference type="Proteomes" id="UP000001876"/>
    </source>
</evidence>
<feature type="domain" description="EF-hand" evidence="4">
    <location>
        <begin position="150"/>
        <end position="183"/>
    </location>
</feature>
<reference evidence="5 6" key="1">
    <citation type="journal article" date="2009" name="Science">
        <title>Green evolution and dynamic adaptations revealed by genomes of the marine picoeukaryotes Micromonas.</title>
        <authorList>
            <person name="Worden A.Z."/>
            <person name="Lee J.H."/>
            <person name="Mock T."/>
            <person name="Rouze P."/>
            <person name="Simmons M.P."/>
            <person name="Aerts A.L."/>
            <person name="Allen A.E."/>
            <person name="Cuvelier M.L."/>
            <person name="Derelle E."/>
            <person name="Everett M.V."/>
            <person name="Foulon E."/>
            <person name="Grimwood J."/>
            <person name="Gundlach H."/>
            <person name="Henrissat B."/>
            <person name="Napoli C."/>
            <person name="McDonald S.M."/>
            <person name="Parker M.S."/>
            <person name="Rombauts S."/>
            <person name="Salamov A."/>
            <person name="Von Dassow P."/>
            <person name="Badger J.H."/>
            <person name="Coutinho P.M."/>
            <person name="Demir E."/>
            <person name="Dubchak I."/>
            <person name="Gentemann C."/>
            <person name="Eikrem W."/>
            <person name="Gready J.E."/>
            <person name="John U."/>
            <person name="Lanier W."/>
            <person name="Lindquist E.A."/>
            <person name="Lucas S."/>
            <person name="Mayer K.F."/>
            <person name="Moreau H."/>
            <person name="Not F."/>
            <person name="Otillar R."/>
            <person name="Panaud O."/>
            <person name="Pangilinan J."/>
            <person name="Paulsen I."/>
            <person name="Piegu B."/>
            <person name="Poliakov A."/>
            <person name="Robbens S."/>
            <person name="Schmutz J."/>
            <person name="Toulza E."/>
            <person name="Wyss T."/>
            <person name="Zelensky A."/>
            <person name="Zhou K."/>
            <person name="Armbrust E.V."/>
            <person name="Bhattacharya D."/>
            <person name="Goodenough U.W."/>
            <person name="Van de Peer Y."/>
            <person name="Grigoriev I.V."/>
        </authorList>
    </citation>
    <scope>NUCLEOTIDE SEQUENCE [LARGE SCALE GENOMIC DNA]</scope>
    <source>
        <strain evidence="5 6">CCMP1545</strain>
    </source>
</reference>
<feature type="compositionally biased region" description="Acidic residues" evidence="3">
    <location>
        <begin position="376"/>
        <end position="386"/>
    </location>
</feature>
<feature type="region of interest" description="Disordered" evidence="3">
    <location>
        <begin position="1"/>
        <end position="67"/>
    </location>
</feature>
<dbReference type="EMBL" id="GG663743">
    <property type="protein sequence ID" value="EEH54599.1"/>
    <property type="molecule type" value="Genomic_DNA"/>
</dbReference>
<dbReference type="SUPFAM" id="SSF47473">
    <property type="entry name" value="EF-hand"/>
    <property type="match status" value="1"/>
</dbReference>
<gene>
    <name evidence="5" type="ORF">MICPUCDRAFT_60718</name>
</gene>
<dbReference type="GeneID" id="9686651"/>
<dbReference type="SMART" id="SM00054">
    <property type="entry name" value="EFh"/>
    <property type="match status" value="2"/>
</dbReference>
<feature type="compositionally biased region" description="Low complexity" evidence="3">
    <location>
        <begin position="10"/>
        <end position="24"/>
    </location>
</feature>
<dbReference type="Pfam" id="PF13499">
    <property type="entry name" value="EF-hand_7"/>
    <property type="match status" value="1"/>
</dbReference>
<dbReference type="InterPro" id="IPR002048">
    <property type="entry name" value="EF_hand_dom"/>
</dbReference>
<proteinExistence type="predicted"/>
<keyword evidence="6" id="KW-1185">Reference proteome</keyword>
<evidence type="ECO:0000256" key="1">
    <source>
        <dbReference type="ARBA" id="ARBA00022837"/>
    </source>
</evidence>
<accession>C1MZG1</accession>
<name>C1MZG1_MICPC</name>
<feature type="compositionally biased region" description="Basic and acidic residues" evidence="3">
    <location>
        <begin position="345"/>
        <end position="367"/>
    </location>
</feature>